<proteinExistence type="predicted"/>
<name>A0A9D2QEK0_9CORY</name>
<gene>
    <name evidence="5" type="ORF">H9751_00790</name>
</gene>
<dbReference type="InterPro" id="IPR036271">
    <property type="entry name" value="Tet_transcr_reg_TetR-rel_C_sf"/>
</dbReference>
<feature type="DNA-binding region" description="H-T-H motif" evidence="2">
    <location>
        <begin position="30"/>
        <end position="49"/>
    </location>
</feature>
<dbReference type="Gene3D" id="1.10.357.10">
    <property type="entry name" value="Tetracycline Repressor, domain 2"/>
    <property type="match status" value="1"/>
</dbReference>
<organism evidence="5 6">
    <name type="scientific">Candidatus Corynebacterium faecigallinarum</name>
    <dbReference type="NCBI Taxonomy" id="2838528"/>
    <lineage>
        <taxon>Bacteria</taxon>
        <taxon>Bacillati</taxon>
        <taxon>Actinomycetota</taxon>
        <taxon>Actinomycetes</taxon>
        <taxon>Mycobacteriales</taxon>
        <taxon>Corynebacteriaceae</taxon>
        <taxon>Corynebacterium</taxon>
    </lineage>
</organism>
<dbReference type="Proteomes" id="UP000823858">
    <property type="component" value="Unassembled WGS sequence"/>
</dbReference>
<evidence type="ECO:0000259" key="4">
    <source>
        <dbReference type="PROSITE" id="PS50977"/>
    </source>
</evidence>
<dbReference type="PROSITE" id="PS50977">
    <property type="entry name" value="HTH_TETR_2"/>
    <property type="match status" value="1"/>
</dbReference>
<comment type="caution">
    <text evidence="5">The sequence shown here is derived from an EMBL/GenBank/DDBJ whole genome shotgun (WGS) entry which is preliminary data.</text>
</comment>
<dbReference type="SUPFAM" id="SSF46689">
    <property type="entry name" value="Homeodomain-like"/>
    <property type="match status" value="1"/>
</dbReference>
<reference evidence="5" key="1">
    <citation type="journal article" date="2021" name="PeerJ">
        <title>Extensive microbial diversity within the chicken gut microbiome revealed by metagenomics and culture.</title>
        <authorList>
            <person name="Gilroy R."/>
            <person name="Ravi A."/>
            <person name="Getino M."/>
            <person name="Pursley I."/>
            <person name="Horton D.L."/>
            <person name="Alikhan N.F."/>
            <person name="Baker D."/>
            <person name="Gharbi K."/>
            <person name="Hall N."/>
            <person name="Watson M."/>
            <person name="Adriaenssens E.M."/>
            <person name="Foster-Nyarko E."/>
            <person name="Jarju S."/>
            <person name="Secka A."/>
            <person name="Antonio M."/>
            <person name="Oren A."/>
            <person name="Chaudhuri R.R."/>
            <person name="La Ragione R."/>
            <person name="Hildebrand F."/>
            <person name="Pallen M.J."/>
        </authorList>
    </citation>
    <scope>NUCLEOTIDE SEQUENCE</scope>
    <source>
        <strain evidence="5">ChiHjej13B12-4958</strain>
    </source>
</reference>
<keyword evidence="1 2" id="KW-0238">DNA-binding</keyword>
<feature type="domain" description="HTH tetR-type" evidence="4">
    <location>
        <begin position="7"/>
        <end position="67"/>
    </location>
</feature>
<dbReference type="PANTHER" id="PTHR30055">
    <property type="entry name" value="HTH-TYPE TRANSCRIPTIONAL REGULATOR RUTR"/>
    <property type="match status" value="1"/>
</dbReference>
<feature type="region of interest" description="Disordered" evidence="3">
    <location>
        <begin position="75"/>
        <end position="97"/>
    </location>
</feature>
<dbReference type="PANTHER" id="PTHR30055:SF200">
    <property type="entry name" value="HTH-TYPE TRANSCRIPTIONAL REPRESSOR BDCR"/>
    <property type="match status" value="1"/>
</dbReference>
<evidence type="ECO:0000256" key="3">
    <source>
        <dbReference type="SAM" id="MobiDB-lite"/>
    </source>
</evidence>
<evidence type="ECO:0000313" key="6">
    <source>
        <dbReference type="Proteomes" id="UP000823858"/>
    </source>
</evidence>
<accession>A0A9D2QEK0</accession>
<evidence type="ECO:0000256" key="2">
    <source>
        <dbReference type="PROSITE-ProRule" id="PRU00335"/>
    </source>
</evidence>
<dbReference type="PRINTS" id="PR00455">
    <property type="entry name" value="HTHTETR"/>
</dbReference>
<dbReference type="InterPro" id="IPR001647">
    <property type="entry name" value="HTH_TetR"/>
</dbReference>
<dbReference type="SUPFAM" id="SSF48498">
    <property type="entry name" value="Tetracyclin repressor-like, C-terminal domain"/>
    <property type="match status" value="1"/>
</dbReference>
<sequence>MPTTRPRPARARILAAAAELFYERGITATGIDTVIEHAGVARKSLYNNFASKDDLVTAYIQARHNQWIDLYRQRVDSGGTSPDTDASSPENLPTPGDTRVGVMAVVDAYIDHATADGDHFRGCGLLNTAAEFPPDSESRATVRRHKEQVEDLLASALSIGHPDTAAATAVQISFLLEGAVTRAGMEGSPARLHEARDIIGALLDALPDTPPDTRP</sequence>
<dbReference type="AlphaFoldDB" id="A0A9D2QEK0"/>
<dbReference type="InterPro" id="IPR009057">
    <property type="entry name" value="Homeodomain-like_sf"/>
</dbReference>
<dbReference type="GO" id="GO:0003700">
    <property type="term" value="F:DNA-binding transcription factor activity"/>
    <property type="evidence" value="ECO:0007669"/>
    <property type="project" value="TreeGrafter"/>
</dbReference>
<dbReference type="GO" id="GO:0000976">
    <property type="term" value="F:transcription cis-regulatory region binding"/>
    <property type="evidence" value="ECO:0007669"/>
    <property type="project" value="TreeGrafter"/>
</dbReference>
<reference evidence="5" key="2">
    <citation type="submission" date="2021-04" db="EMBL/GenBank/DDBJ databases">
        <authorList>
            <person name="Gilroy R."/>
        </authorList>
    </citation>
    <scope>NUCLEOTIDE SEQUENCE</scope>
    <source>
        <strain evidence="5">ChiHjej13B12-4958</strain>
    </source>
</reference>
<evidence type="ECO:0000313" key="5">
    <source>
        <dbReference type="EMBL" id="HJC84092.1"/>
    </source>
</evidence>
<dbReference type="Pfam" id="PF00440">
    <property type="entry name" value="TetR_N"/>
    <property type="match status" value="1"/>
</dbReference>
<protein>
    <submittedName>
        <fullName evidence="5">TetR/AcrR family transcriptional regulator</fullName>
    </submittedName>
</protein>
<feature type="compositionally biased region" description="Polar residues" evidence="3">
    <location>
        <begin position="78"/>
        <end position="91"/>
    </location>
</feature>
<dbReference type="EMBL" id="DWVP01000001">
    <property type="protein sequence ID" value="HJC84092.1"/>
    <property type="molecule type" value="Genomic_DNA"/>
</dbReference>
<evidence type="ECO:0000256" key="1">
    <source>
        <dbReference type="ARBA" id="ARBA00023125"/>
    </source>
</evidence>
<dbReference type="InterPro" id="IPR050109">
    <property type="entry name" value="HTH-type_TetR-like_transc_reg"/>
</dbReference>